<evidence type="ECO:0000313" key="1">
    <source>
        <dbReference type="EMBL" id="ARI79445.1"/>
    </source>
</evidence>
<name>A0AB33BGD2_MICA7</name>
<sequence>MFSELIGRFSVYYQRPIGSKSVPYAPTKIIEYLLTHQGERLW</sequence>
<dbReference type="EMBL" id="CP020771">
    <property type="protein sequence ID" value="ARI79445.1"/>
    <property type="molecule type" value="Genomic_DNA"/>
</dbReference>
<organism evidence="1 2">
    <name type="scientific">Microcystis aeruginosa PCC 7806SL</name>
    <dbReference type="NCBI Taxonomy" id="1903187"/>
    <lineage>
        <taxon>Bacteria</taxon>
        <taxon>Bacillati</taxon>
        <taxon>Cyanobacteriota</taxon>
        <taxon>Cyanophyceae</taxon>
        <taxon>Oscillatoriophycideae</taxon>
        <taxon>Chroococcales</taxon>
        <taxon>Microcystaceae</taxon>
        <taxon>Microcystis</taxon>
    </lineage>
</organism>
<evidence type="ECO:0000313" key="2">
    <source>
        <dbReference type="Proteomes" id="UP000192439"/>
    </source>
</evidence>
<keyword evidence="2" id="KW-1185">Reference proteome</keyword>
<accession>A0AB33BGD2</accession>
<reference evidence="1 2" key="1">
    <citation type="journal article" date="2018" name="Harmful Algae">
        <title>The highly heterogeneous methylated genomes and diverse restriction-modification systems of bloom-forming Microcystis.</title>
        <authorList>
            <person name="Zhao L."/>
            <person name="Song Y."/>
            <person name="Li L."/>
            <person name="Gan N."/>
            <person name="Brand J.J."/>
            <person name="Song L."/>
        </authorList>
    </citation>
    <scope>NUCLEOTIDE SEQUENCE [LARGE SCALE GENOMIC DNA]</scope>
    <source>
        <strain evidence="1 2">PCC 7806SL</strain>
    </source>
</reference>
<gene>
    <name evidence="1" type="ORF">BH695_0162</name>
</gene>
<dbReference type="AlphaFoldDB" id="A0AB33BGD2"/>
<protein>
    <submittedName>
        <fullName evidence="1">Uncharacterized protein</fullName>
    </submittedName>
</protein>
<dbReference type="Proteomes" id="UP000192439">
    <property type="component" value="Chromosome"/>
</dbReference>
<proteinExistence type="predicted"/>